<accession>A0A7R9A0Q8</accession>
<dbReference type="GO" id="GO:0030125">
    <property type="term" value="C:clathrin vesicle coat"/>
    <property type="evidence" value="ECO:0007669"/>
    <property type="project" value="TreeGrafter"/>
</dbReference>
<dbReference type="OrthoDB" id="10265489at2759"/>
<dbReference type="Proteomes" id="UP000677054">
    <property type="component" value="Unassembled WGS sequence"/>
</dbReference>
<dbReference type="PANTHER" id="PTHR12847">
    <property type="entry name" value="ATP-BINDING CASSETTE ABC TRANSPORTER-RELATED"/>
    <property type="match status" value="1"/>
</dbReference>
<evidence type="ECO:0000313" key="4">
    <source>
        <dbReference type="EMBL" id="CAD7243368.1"/>
    </source>
</evidence>
<evidence type="ECO:0000256" key="2">
    <source>
        <dbReference type="SAM" id="MobiDB-lite"/>
    </source>
</evidence>
<dbReference type="AlphaFoldDB" id="A0A7R9A0Q8"/>
<dbReference type="EMBL" id="LR899935">
    <property type="protein sequence ID" value="CAD7243368.1"/>
    <property type="molecule type" value="Genomic_DNA"/>
</dbReference>
<sequence length="279" mass="31005">MEAAGDYESVLLVKNEVFVYKIPPRTTSRGYRAADWNLGAPDWTGRLRLVVKGKKCFLKLEDKISGQLYGQCPIDQYPGLSVESVLDSSRYFVIRIQDDSGQVDFNDLFNMCFKDEVFVWSTLFCMKLVKLVLFILCIKASRTAFVGVGFADRSDSFDLNVALQDHFKWVKKSEELEQEEKGEKPVPSLDLQFKEGQTININVKIAQKEGNELEKGKPKQHGANTGILPPPPGGVKLPPPPGLSPSHRPQLASVPKNPFEDMVSSSGTSDWGDFTSASA</sequence>
<reference evidence="4" key="1">
    <citation type="submission" date="2020-11" db="EMBL/GenBank/DDBJ databases">
        <authorList>
            <person name="Tran Van P."/>
        </authorList>
    </citation>
    <scope>NUCLEOTIDE SEQUENCE</scope>
</reference>
<feature type="domain" description="NECAP PHear" evidence="3">
    <location>
        <begin position="134"/>
        <end position="204"/>
    </location>
</feature>
<feature type="compositionally biased region" description="Polar residues" evidence="2">
    <location>
        <begin position="263"/>
        <end position="279"/>
    </location>
</feature>
<dbReference type="EMBL" id="CAJPEV010000418">
    <property type="protein sequence ID" value="CAG0885067.1"/>
    <property type="molecule type" value="Genomic_DNA"/>
</dbReference>
<dbReference type="PANTHER" id="PTHR12847:SF9">
    <property type="entry name" value="NECAP-LIKE PROTEIN CG9132"/>
    <property type="match status" value="1"/>
</dbReference>
<evidence type="ECO:0000313" key="5">
    <source>
        <dbReference type="Proteomes" id="UP000677054"/>
    </source>
</evidence>
<dbReference type="GO" id="GO:0006897">
    <property type="term" value="P:endocytosis"/>
    <property type="evidence" value="ECO:0007669"/>
    <property type="project" value="InterPro"/>
</dbReference>
<dbReference type="CDD" id="cd13228">
    <property type="entry name" value="PHear_NECAP"/>
    <property type="match status" value="1"/>
</dbReference>
<name>A0A7R9A0Q8_9CRUS</name>
<comment type="similarity">
    <text evidence="1">Belongs to the NECAP family.</text>
</comment>
<dbReference type="InterPro" id="IPR011993">
    <property type="entry name" value="PH-like_dom_sf"/>
</dbReference>
<proteinExistence type="inferred from homology"/>
<keyword evidence="5" id="KW-1185">Reference proteome</keyword>
<feature type="domain" description="NECAP PHear" evidence="3">
    <location>
        <begin position="7"/>
        <end position="103"/>
    </location>
</feature>
<dbReference type="SUPFAM" id="SSF50729">
    <property type="entry name" value="PH domain-like"/>
    <property type="match status" value="2"/>
</dbReference>
<evidence type="ECO:0000259" key="3">
    <source>
        <dbReference type="Pfam" id="PF07933"/>
    </source>
</evidence>
<dbReference type="Pfam" id="PF07933">
    <property type="entry name" value="DUF1681"/>
    <property type="match status" value="2"/>
</dbReference>
<feature type="compositionally biased region" description="Pro residues" evidence="2">
    <location>
        <begin position="228"/>
        <end position="243"/>
    </location>
</feature>
<feature type="region of interest" description="Disordered" evidence="2">
    <location>
        <begin position="209"/>
        <end position="279"/>
    </location>
</feature>
<organism evidence="4">
    <name type="scientific">Darwinula stevensoni</name>
    <dbReference type="NCBI Taxonomy" id="69355"/>
    <lineage>
        <taxon>Eukaryota</taxon>
        <taxon>Metazoa</taxon>
        <taxon>Ecdysozoa</taxon>
        <taxon>Arthropoda</taxon>
        <taxon>Crustacea</taxon>
        <taxon>Oligostraca</taxon>
        <taxon>Ostracoda</taxon>
        <taxon>Podocopa</taxon>
        <taxon>Podocopida</taxon>
        <taxon>Darwinulocopina</taxon>
        <taxon>Darwinuloidea</taxon>
        <taxon>Darwinulidae</taxon>
        <taxon>Darwinula</taxon>
    </lineage>
</organism>
<protein>
    <recommendedName>
        <fullName evidence="3">NECAP PHear domain-containing protein</fullName>
    </recommendedName>
</protein>
<evidence type="ECO:0000256" key="1">
    <source>
        <dbReference type="ARBA" id="ARBA00007736"/>
    </source>
</evidence>
<gene>
    <name evidence="4" type="ORF">DSTB1V02_LOCUS3292</name>
</gene>
<dbReference type="InterPro" id="IPR012466">
    <property type="entry name" value="NECAP_PHear"/>
</dbReference>
<dbReference type="Gene3D" id="2.30.29.30">
    <property type="entry name" value="Pleckstrin-homology domain (PH domain)/Phosphotyrosine-binding domain (PTB)"/>
    <property type="match status" value="2"/>
</dbReference>